<reference evidence="3" key="1">
    <citation type="submission" date="2016-10" db="EMBL/GenBank/DDBJ databases">
        <authorList>
            <person name="Varghese N."/>
            <person name="Submissions S."/>
        </authorList>
    </citation>
    <scope>NUCLEOTIDE SEQUENCE [LARGE SCALE GENOMIC DNA]</scope>
    <source>
        <strain evidence="3">CGMCC 1.8711</strain>
    </source>
</reference>
<organism evidence="2 3">
    <name type="scientific">Halogeometricum limi</name>
    <dbReference type="NCBI Taxonomy" id="555875"/>
    <lineage>
        <taxon>Archaea</taxon>
        <taxon>Methanobacteriati</taxon>
        <taxon>Methanobacteriota</taxon>
        <taxon>Stenosarchaea group</taxon>
        <taxon>Halobacteria</taxon>
        <taxon>Halobacteriales</taxon>
        <taxon>Haloferacaceae</taxon>
        <taxon>Halogeometricum</taxon>
    </lineage>
</organism>
<dbReference type="STRING" id="555875.SAMN04488124_2214"/>
<protein>
    <submittedName>
        <fullName evidence="2">Uncharacterized protein</fullName>
    </submittedName>
</protein>
<feature type="transmembrane region" description="Helical" evidence="1">
    <location>
        <begin position="37"/>
        <end position="57"/>
    </location>
</feature>
<dbReference type="EMBL" id="FOYS01000003">
    <property type="protein sequence ID" value="SFR53535.1"/>
    <property type="molecule type" value="Genomic_DNA"/>
</dbReference>
<sequence length="224" mass="25709">MQKSTKRKIRRFLLRVIPIGIVIAIALVAGARYGINLGTLLTVIPASALLVALWSLASGRSPRKDEILETVYSSSPDEWEYKDSEGIYTYKKNTDVRLEDEDYQSRMDFDEPWVHNYSNSTAYRRSLYIYHRSSLIDKKTIIQADETRVFIPLPTVSDLTITQDENKLGQIVNYNKRIDGPRGNHIQRYERYLDEGGITVQPQTRENRNILNRVVSGVKSVISV</sequence>
<evidence type="ECO:0000313" key="2">
    <source>
        <dbReference type="EMBL" id="SFR53535.1"/>
    </source>
</evidence>
<keyword evidence="1" id="KW-1133">Transmembrane helix</keyword>
<name>A0A1I6HG96_9EURY</name>
<dbReference type="Proteomes" id="UP000243250">
    <property type="component" value="Unassembled WGS sequence"/>
</dbReference>
<keyword evidence="3" id="KW-1185">Reference proteome</keyword>
<evidence type="ECO:0000313" key="3">
    <source>
        <dbReference type="Proteomes" id="UP000243250"/>
    </source>
</evidence>
<keyword evidence="1" id="KW-0472">Membrane</keyword>
<feature type="transmembrane region" description="Helical" evidence="1">
    <location>
        <begin position="12"/>
        <end position="31"/>
    </location>
</feature>
<dbReference type="RefSeq" id="WP_139229713.1">
    <property type="nucleotide sequence ID" value="NZ_FOYS01000003.1"/>
</dbReference>
<evidence type="ECO:0000256" key="1">
    <source>
        <dbReference type="SAM" id="Phobius"/>
    </source>
</evidence>
<dbReference type="AlphaFoldDB" id="A0A1I6HG96"/>
<gene>
    <name evidence="2" type="ORF">SAMN04488124_2214</name>
</gene>
<keyword evidence="1" id="KW-0812">Transmembrane</keyword>
<proteinExistence type="predicted"/>
<accession>A0A1I6HG96</accession>
<dbReference type="OrthoDB" id="386819at2157"/>